<keyword evidence="2" id="KW-1185">Reference proteome</keyword>
<gene>
    <name evidence="1" type="ORF">ACFQMG_09290</name>
</gene>
<sequence>MSCDLTFSCTGVRGDPYAAGPTLVFRLRIDAADAARVHAMVLRCQLRIEPARRSYDDAEAEGLNDLFGDRARWGTSLNPVQFAQVALMVPGFTGSTEVDLPVPCTYDLDIAATRYLAALADGDVPLRMLFSGTVFTGDGGFRVEPVPWHKEAAVGLPVRVWREMMAQHFPGCGWLRLPQETMAQLLSYRSDRGLTSWEATVHALLDAARALPVAADGGVR</sequence>
<dbReference type="InterPro" id="IPR045730">
    <property type="entry name" value="DUF6084"/>
</dbReference>
<dbReference type="EMBL" id="JBHTAJ010000013">
    <property type="protein sequence ID" value="MFC7179757.1"/>
    <property type="molecule type" value="Genomic_DNA"/>
</dbReference>
<accession>A0ABW2FUE7</accession>
<dbReference type="Pfam" id="PF19562">
    <property type="entry name" value="DUF6084"/>
    <property type="match status" value="1"/>
</dbReference>
<comment type="caution">
    <text evidence="1">The sequence shown here is derived from an EMBL/GenBank/DDBJ whole genome shotgun (WGS) entry which is preliminary data.</text>
</comment>
<evidence type="ECO:0000313" key="2">
    <source>
        <dbReference type="Proteomes" id="UP001596435"/>
    </source>
</evidence>
<dbReference type="RefSeq" id="WP_345709068.1">
    <property type="nucleotide sequence ID" value="NZ_BAABKV010000001.1"/>
</dbReference>
<dbReference type="Proteomes" id="UP001596435">
    <property type="component" value="Unassembled WGS sequence"/>
</dbReference>
<reference evidence="2" key="1">
    <citation type="journal article" date="2019" name="Int. J. Syst. Evol. Microbiol.">
        <title>The Global Catalogue of Microorganisms (GCM) 10K type strain sequencing project: providing services to taxonomists for standard genome sequencing and annotation.</title>
        <authorList>
            <consortium name="The Broad Institute Genomics Platform"/>
            <consortium name="The Broad Institute Genome Sequencing Center for Infectious Disease"/>
            <person name="Wu L."/>
            <person name="Ma J."/>
        </authorList>
    </citation>
    <scope>NUCLEOTIDE SEQUENCE [LARGE SCALE GENOMIC DNA]</scope>
    <source>
        <strain evidence="2">CGMCC 1.12859</strain>
    </source>
</reference>
<protein>
    <submittedName>
        <fullName evidence="1">DUF6084 family protein</fullName>
    </submittedName>
</protein>
<proteinExistence type="predicted"/>
<organism evidence="1 2">
    <name type="scientific">Kitasatospora paranensis</name>
    <dbReference type="NCBI Taxonomy" id="258053"/>
    <lineage>
        <taxon>Bacteria</taxon>
        <taxon>Bacillati</taxon>
        <taxon>Actinomycetota</taxon>
        <taxon>Actinomycetes</taxon>
        <taxon>Kitasatosporales</taxon>
        <taxon>Streptomycetaceae</taxon>
        <taxon>Kitasatospora</taxon>
    </lineage>
</organism>
<name>A0ABW2FUE7_9ACTN</name>
<evidence type="ECO:0000313" key="1">
    <source>
        <dbReference type="EMBL" id="MFC7179757.1"/>
    </source>
</evidence>